<sequence length="198" mass="22551">MSDEWTLHKLSQINIGRDIEKLMFDHPYWDRVKQVSYFEPLYVVLQIMDLEVVPTMPFVYKLMQVMKENLIRQQVGDWIFKILKDTKVTRYGDRNDRVAEKDYLDLLDISTEMDGNPDPSIAAHAREFGVDVECVLSKEVHSESFSKDTEDSFQGALNSHQEVESISIGQSSRPSVAGTFASGYDGSRSETDDGSDNA</sequence>
<dbReference type="EMBL" id="QGNW01002643">
    <property type="protein sequence ID" value="RVW13906.1"/>
    <property type="molecule type" value="Genomic_DNA"/>
</dbReference>
<proteinExistence type="predicted"/>
<evidence type="ECO:0000256" key="1">
    <source>
        <dbReference type="SAM" id="MobiDB-lite"/>
    </source>
</evidence>
<feature type="region of interest" description="Disordered" evidence="1">
    <location>
        <begin position="146"/>
        <end position="198"/>
    </location>
</feature>
<dbReference type="Proteomes" id="UP000288805">
    <property type="component" value="Unassembled WGS sequence"/>
</dbReference>
<protein>
    <submittedName>
        <fullName evidence="2">Uncharacterized protein</fullName>
    </submittedName>
</protein>
<reference evidence="2 3" key="1">
    <citation type="journal article" date="2018" name="PLoS Genet.">
        <title>Population sequencing reveals clonal diversity and ancestral inbreeding in the grapevine cultivar Chardonnay.</title>
        <authorList>
            <person name="Roach M.J."/>
            <person name="Johnson D.L."/>
            <person name="Bohlmann J."/>
            <person name="van Vuuren H.J."/>
            <person name="Jones S.J."/>
            <person name="Pretorius I.S."/>
            <person name="Schmidt S.A."/>
            <person name="Borneman A.R."/>
        </authorList>
    </citation>
    <scope>NUCLEOTIDE SEQUENCE [LARGE SCALE GENOMIC DNA]</scope>
    <source>
        <strain evidence="3">cv. Chardonnay</strain>
        <tissue evidence="2">Leaf</tissue>
    </source>
</reference>
<gene>
    <name evidence="2" type="ORF">CK203_089991</name>
</gene>
<comment type="caution">
    <text evidence="2">The sequence shown here is derived from an EMBL/GenBank/DDBJ whole genome shotgun (WGS) entry which is preliminary data.</text>
</comment>
<name>A0A438BSH2_VITVI</name>
<organism evidence="2 3">
    <name type="scientific">Vitis vinifera</name>
    <name type="common">Grape</name>
    <dbReference type="NCBI Taxonomy" id="29760"/>
    <lineage>
        <taxon>Eukaryota</taxon>
        <taxon>Viridiplantae</taxon>
        <taxon>Streptophyta</taxon>
        <taxon>Embryophyta</taxon>
        <taxon>Tracheophyta</taxon>
        <taxon>Spermatophyta</taxon>
        <taxon>Magnoliopsida</taxon>
        <taxon>eudicotyledons</taxon>
        <taxon>Gunneridae</taxon>
        <taxon>Pentapetalae</taxon>
        <taxon>rosids</taxon>
        <taxon>Vitales</taxon>
        <taxon>Vitaceae</taxon>
        <taxon>Viteae</taxon>
        <taxon>Vitis</taxon>
    </lineage>
</organism>
<evidence type="ECO:0000313" key="2">
    <source>
        <dbReference type="EMBL" id="RVW13906.1"/>
    </source>
</evidence>
<evidence type="ECO:0000313" key="3">
    <source>
        <dbReference type="Proteomes" id="UP000288805"/>
    </source>
</evidence>
<dbReference type="AlphaFoldDB" id="A0A438BSH2"/>
<accession>A0A438BSH2</accession>